<evidence type="ECO:0000313" key="2">
    <source>
        <dbReference type="EMBL" id="BAT99413.1"/>
    </source>
</evidence>
<proteinExistence type="predicted"/>
<evidence type="ECO:0000256" key="1">
    <source>
        <dbReference type="SAM" id="Phobius"/>
    </source>
</evidence>
<gene>
    <name evidence="2" type="primary">Vigan.10G084700</name>
    <name evidence="2" type="ORF">VIGAN_10084700</name>
</gene>
<feature type="transmembrane region" description="Helical" evidence="1">
    <location>
        <begin position="68"/>
        <end position="85"/>
    </location>
</feature>
<keyword evidence="3" id="KW-1185">Reference proteome</keyword>
<accession>A0A0S3T306</accession>
<keyword evidence="1" id="KW-0812">Transmembrane</keyword>
<reference evidence="2 3" key="1">
    <citation type="journal article" date="2015" name="Sci. Rep.">
        <title>The power of single molecule real-time sequencing technology in the de novo assembly of a eukaryotic genome.</title>
        <authorList>
            <person name="Sakai H."/>
            <person name="Naito K."/>
            <person name="Ogiso-Tanaka E."/>
            <person name="Takahashi Y."/>
            <person name="Iseki K."/>
            <person name="Muto C."/>
            <person name="Satou K."/>
            <person name="Teruya K."/>
            <person name="Shiroma A."/>
            <person name="Shimoji M."/>
            <person name="Hirano T."/>
            <person name="Itoh T."/>
            <person name="Kaga A."/>
            <person name="Tomooka N."/>
        </authorList>
    </citation>
    <scope>NUCLEOTIDE SEQUENCE [LARGE SCALE GENOMIC DNA]</scope>
    <source>
        <strain evidence="3">cv. Shumari</strain>
    </source>
</reference>
<keyword evidence="1" id="KW-0472">Membrane</keyword>
<dbReference type="AlphaFoldDB" id="A0A0S3T306"/>
<feature type="transmembrane region" description="Helical" evidence="1">
    <location>
        <begin position="24"/>
        <end position="47"/>
    </location>
</feature>
<name>A0A0S3T306_PHAAN</name>
<evidence type="ECO:0000313" key="3">
    <source>
        <dbReference type="Proteomes" id="UP000291084"/>
    </source>
</evidence>
<dbReference type="Proteomes" id="UP000291084">
    <property type="component" value="Chromosome 10"/>
</dbReference>
<sequence length="86" mass="10062">MLPTLLDETESSMSVHQLKRNKTWYHGIHLFVIFLLTFFNQLIILVSSNFTASSLCFLDVNKNMERDLHFLFTSFLDVLSFFQVAV</sequence>
<organism evidence="2 3">
    <name type="scientific">Vigna angularis var. angularis</name>
    <dbReference type="NCBI Taxonomy" id="157739"/>
    <lineage>
        <taxon>Eukaryota</taxon>
        <taxon>Viridiplantae</taxon>
        <taxon>Streptophyta</taxon>
        <taxon>Embryophyta</taxon>
        <taxon>Tracheophyta</taxon>
        <taxon>Spermatophyta</taxon>
        <taxon>Magnoliopsida</taxon>
        <taxon>eudicotyledons</taxon>
        <taxon>Gunneridae</taxon>
        <taxon>Pentapetalae</taxon>
        <taxon>rosids</taxon>
        <taxon>fabids</taxon>
        <taxon>Fabales</taxon>
        <taxon>Fabaceae</taxon>
        <taxon>Papilionoideae</taxon>
        <taxon>50 kb inversion clade</taxon>
        <taxon>NPAAA clade</taxon>
        <taxon>indigoferoid/millettioid clade</taxon>
        <taxon>Phaseoleae</taxon>
        <taxon>Vigna</taxon>
    </lineage>
</organism>
<keyword evidence="1" id="KW-1133">Transmembrane helix</keyword>
<protein>
    <submittedName>
        <fullName evidence="2">Uncharacterized protein</fullName>
    </submittedName>
</protein>
<dbReference type="EMBL" id="AP015043">
    <property type="protein sequence ID" value="BAT99413.1"/>
    <property type="molecule type" value="Genomic_DNA"/>
</dbReference>